<reference evidence="4" key="2">
    <citation type="submission" date="2021-04" db="EMBL/GenBank/DDBJ databases">
        <authorList>
            <person name="Gilroy R."/>
        </authorList>
    </citation>
    <scope>NUCLEOTIDE SEQUENCE</scope>
    <source>
        <strain evidence="4">CHK192-9172</strain>
    </source>
</reference>
<comment type="caution">
    <text evidence="4">The sequence shown here is derived from an EMBL/GenBank/DDBJ whole genome shotgun (WGS) entry which is preliminary data.</text>
</comment>
<evidence type="ECO:0000259" key="2">
    <source>
        <dbReference type="Pfam" id="PF11258"/>
    </source>
</evidence>
<evidence type="ECO:0000259" key="3">
    <source>
        <dbReference type="Pfam" id="PF17479"/>
    </source>
</evidence>
<gene>
    <name evidence="4" type="ORF">IAA08_07850</name>
</gene>
<dbReference type="InterPro" id="IPR023158">
    <property type="entry name" value="YerB-like_sf"/>
</dbReference>
<dbReference type="Pfam" id="PF11258">
    <property type="entry name" value="DUF3048"/>
    <property type="match status" value="1"/>
</dbReference>
<dbReference type="AlphaFoldDB" id="A0A9D2D397"/>
<protein>
    <submittedName>
        <fullName evidence="4">DUF3048 domain-containing protein</fullName>
    </submittedName>
</protein>
<dbReference type="EMBL" id="DXCH01000214">
    <property type="protein sequence ID" value="HIZ07831.1"/>
    <property type="molecule type" value="Genomic_DNA"/>
</dbReference>
<dbReference type="Proteomes" id="UP000824024">
    <property type="component" value="Unassembled WGS sequence"/>
</dbReference>
<dbReference type="SUPFAM" id="SSF159774">
    <property type="entry name" value="YerB-like"/>
    <property type="match status" value="1"/>
</dbReference>
<feature type="compositionally biased region" description="Basic and acidic residues" evidence="1">
    <location>
        <begin position="22"/>
        <end position="37"/>
    </location>
</feature>
<feature type="domain" description="DUF3048" evidence="2">
    <location>
        <begin position="52"/>
        <end position="196"/>
    </location>
</feature>
<dbReference type="InterPro" id="IPR021416">
    <property type="entry name" value="DUF3048_N"/>
</dbReference>
<dbReference type="InterPro" id="IPR035328">
    <property type="entry name" value="DUF3048_C"/>
</dbReference>
<evidence type="ECO:0000313" key="4">
    <source>
        <dbReference type="EMBL" id="HIZ07831.1"/>
    </source>
</evidence>
<proteinExistence type="predicted"/>
<reference evidence="4" key="1">
    <citation type="journal article" date="2021" name="PeerJ">
        <title>Extensive microbial diversity within the chicken gut microbiome revealed by metagenomics and culture.</title>
        <authorList>
            <person name="Gilroy R."/>
            <person name="Ravi A."/>
            <person name="Getino M."/>
            <person name="Pursley I."/>
            <person name="Horton D.L."/>
            <person name="Alikhan N.F."/>
            <person name="Baker D."/>
            <person name="Gharbi K."/>
            <person name="Hall N."/>
            <person name="Watson M."/>
            <person name="Adriaenssens E.M."/>
            <person name="Foster-Nyarko E."/>
            <person name="Jarju S."/>
            <person name="Secka A."/>
            <person name="Antonio M."/>
            <person name="Oren A."/>
            <person name="Chaudhuri R.R."/>
            <person name="La Ragione R."/>
            <person name="Hildebrand F."/>
            <person name="Pallen M.J."/>
        </authorList>
    </citation>
    <scope>NUCLEOTIDE SEQUENCE</scope>
    <source>
        <strain evidence="4">CHK192-9172</strain>
    </source>
</reference>
<sequence length="367" mass="41386">MKKAMVWILAAVMGLTILGGCGKEKETPAPEPEKTQEEAAADPHQGQARSYFTGEWIDEDLAKVRPFAVMLGNTTQALPQYGIKDADVIIEAPVEGALTRLMAVYQNYENAEKIMSVRSCRHYYVDWALEFDAIYAHYGQAKYAKEILSKDYVDNLNGMEAAVSNLMYPRDPSRKAPHNSYTTGEKIREAIALKGYDTQISDDYKGHYRFNEDDEKQIELSGENAVDAVVVEPGYRTNAPWFVYDERDGLYYRYQYGGEQTDGIDNSQLSCKNILLQVCDWSVIDSRYGYLDVDTMSGGAGYYITNGKAVPVTWEKESESAPTRYYGEDGTEITLNQGKTWVCVVQDTYQDKIAFYGSLEEFDSADK</sequence>
<evidence type="ECO:0000313" key="5">
    <source>
        <dbReference type="Proteomes" id="UP000824024"/>
    </source>
</evidence>
<dbReference type="PROSITE" id="PS51257">
    <property type="entry name" value="PROKAR_LIPOPROTEIN"/>
    <property type="match status" value="1"/>
</dbReference>
<dbReference type="Pfam" id="PF17479">
    <property type="entry name" value="DUF3048_C"/>
    <property type="match status" value="1"/>
</dbReference>
<accession>A0A9D2D397</accession>
<name>A0A9D2D397_9FIRM</name>
<dbReference type="Gene3D" id="3.50.90.10">
    <property type="entry name" value="YerB-like"/>
    <property type="match status" value="1"/>
</dbReference>
<evidence type="ECO:0000256" key="1">
    <source>
        <dbReference type="SAM" id="MobiDB-lite"/>
    </source>
</evidence>
<organism evidence="4 5">
    <name type="scientific">Candidatus Eubacterium avistercoris</name>
    <dbReference type="NCBI Taxonomy" id="2838567"/>
    <lineage>
        <taxon>Bacteria</taxon>
        <taxon>Bacillati</taxon>
        <taxon>Bacillota</taxon>
        <taxon>Clostridia</taxon>
        <taxon>Eubacteriales</taxon>
        <taxon>Eubacteriaceae</taxon>
        <taxon>Eubacterium</taxon>
    </lineage>
</organism>
<feature type="domain" description="DUF3048" evidence="3">
    <location>
        <begin position="235"/>
        <end position="342"/>
    </location>
</feature>
<feature type="region of interest" description="Disordered" evidence="1">
    <location>
        <begin position="22"/>
        <end position="47"/>
    </location>
</feature>